<protein>
    <submittedName>
        <fullName evidence="1">Uncharacterized protein</fullName>
    </submittedName>
</protein>
<organism evidence="1 2">
    <name type="scientific">Elysia chlorotica</name>
    <name type="common">Eastern emerald elysia</name>
    <name type="synonym">Sea slug</name>
    <dbReference type="NCBI Taxonomy" id="188477"/>
    <lineage>
        <taxon>Eukaryota</taxon>
        <taxon>Metazoa</taxon>
        <taxon>Spiralia</taxon>
        <taxon>Lophotrochozoa</taxon>
        <taxon>Mollusca</taxon>
        <taxon>Gastropoda</taxon>
        <taxon>Heterobranchia</taxon>
        <taxon>Euthyneura</taxon>
        <taxon>Panpulmonata</taxon>
        <taxon>Sacoglossa</taxon>
        <taxon>Placobranchoidea</taxon>
        <taxon>Plakobranchidae</taxon>
        <taxon>Elysia</taxon>
    </lineage>
</organism>
<comment type="caution">
    <text evidence="1">The sequence shown here is derived from an EMBL/GenBank/DDBJ whole genome shotgun (WGS) entry which is preliminary data.</text>
</comment>
<keyword evidence="2" id="KW-1185">Reference proteome</keyword>
<reference evidence="1 2" key="1">
    <citation type="submission" date="2019-01" db="EMBL/GenBank/DDBJ databases">
        <title>A draft genome assembly of the solar-powered sea slug Elysia chlorotica.</title>
        <authorList>
            <person name="Cai H."/>
            <person name="Li Q."/>
            <person name="Fang X."/>
            <person name="Li J."/>
            <person name="Curtis N.E."/>
            <person name="Altenburger A."/>
            <person name="Shibata T."/>
            <person name="Feng M."/>
            <person name="Maeda T."/>
            <person name="Schwartz J.A."/>
            <person name="Shigenobu S."/>
            <person name="Lundholm N."/>
            <person name="Nishiyama T."/>
            <person name="Yang H."/>
            <person name="Hasebe M."/>
            <person name="Li S."/>
            <person name="Pierce S.K."/>
            <person name="Wang J."/>
        </authorList>
    </citation>
    <scope>NUCLEOTIDE SEQUENCE [LARGE SCALE GENOMIC DNA]</scope>
    <source>
        <strain evidence="1">EC2010</strain>
        <tissue evidence="1">Whole organism of an adult</tissue>
    </source>
</reference>
<evidence type="ECO:0000313" key="1">
    <source>
        <dbReference type="EMBL" id="RUS86400.1"/>
    </source>
</evidence>
<gene>
    <name evidence="1" type="ORF">EGW08_005850</name>
</gene>
<dbReference type="Proteomes" id="UP000271974">
    <property type="component" value="Unassembled WGS sequence"/>
</dbReference>
<dbReference type="AlphaFoldDB" id="A0A3S0ZTL6"/>
<evidence type="ECO:0000313" key="2">
    <source>
        <dbReference type="Proteomes" id="UP000271974"/>
    </source>
</evidence>
<accession>A0A3S0ZTL6</accession>
<sequence length="313" mass="35642">MIQYSEIQNTFKKRLNDFECFFVNERLEQAEQSAEFCSEDSSRLPADAERNNLRSFALRISPVYQLTLSLLQADLCSDWSDRVMWSGRLEVRGRGKKRKSYELMQANQGVLKLKPSHRTSSPCSAVTVGVDDHIPPHFSGLAFYHQTLQNTEPKQLHLPRCCRLAAVRKPADLEVPHFPRLPASPTIIGRQRRTRSTGFAHSCDFVFRHHDDACRLRDSGSQPSDVATVSGFKYGVAWCHEDCARACTTVPRAFAYSQPEQEVPAPENFPVRMSYLAWVWPACCFPMFRVSPLDLEALVQSGTGTGDRRHEYR</sequence>
<dbReference type="EMBL" id="RQTK01000140">
    <property type="protein sequence ID" value="RUS86400.1"/>
    <property type="molecule type" value="Genomic_DNA"/>
</dbReference>
<proteinExistence type="predicted"/>
<name>A0A3S0ZTL6_ELYCH</name>